<evidence type="ECO:0000313" key="4">
    <source>
        <dbReference type="Proteomes" id="UP000194422"/>
    </source>
</evidence>
<feature type="transmembrane region" description="Helical" evidence="2">
    <location>
        <begin position="328"/>
        <end position="350"/>
    </location>
</feature>
<evidence type="ECO:0008006" key="5">
    <source>
        <dbReference type="Google" id="ProtNLM"/>
    </source>
</evidence>
<gene>
    <name evidence="3" type="ORF">BACERE00174_00042</name>
</gene>
<dbReference type="InterPro" id="IPR016024">
    <property type="entry name" value="ARM-type_fold"/>
</dbReference>
<accession>A0A7D8H3Y3</accession>
<comment type="caution">
    <text evidence="3">The sequence shown here is derived from an EMBL/GenBank/DDBJ whole genome shotgun (WGS) entry which is preliminary data.</text>
</comment>
<keyword evidence="2" id="KW-1133">Transmembrane helix</keyword>
<evidence type="ECO:0000256" key="1">
    <source>
        <dbReference type="SAM" id="MobiDB-lite"/>
    </source>
</evidence>
<dbReference type="RefSeq" id="WP_000763194.1">
    <property type="nucleotide sequence ID" value="NZ_FWYW01000006.1"/>
</dbReference>
<feature type="transmembrane region" description="Helical" evidence="2">
    <location>
        <begin position="300"/>
        <end position="322"/>
    </location>
</feature>
<feature type="transmembrane region" description="Helical" evidence="2">
    <location>
        <begin position="780"/>
        <end position="804"/>
    </location>
</feature>
<feature type="region of interest" description="Disordered" evidence="1">
    <location>
        <begin position="1251"/>
        <end position="1270"/>
    </location>
</feature>
<evidence type="ECO:0000313" key="3">
    <source>
        <dbReference type="EMBL" id="SMD58856.1"/>
    </source>
</evidence>
<sequence>MADGRVEIDARINNNNVRRDVQNINRELNRIGGGMNRTARDMRNTVGREMQGMVGDSEYYARQYRRAYGDEIGGLMHDVGGNYRYMSQEARNMMMEMQQGFYAQKLAMIPFMEDQIKATYGYYKMAQGSKDFQGTNKDFINQANDIGKAMKASQDAQINANRLAMMGMLQTIGAMNAMSSLASKTTKNLDQMKNPLYNTARPALALVDNLDRIARSGSAAQIALELHGPQASMKTLTDEAMRLNSVMMGMPILAMGVGLSMLFMYGSLHKANMEMEPKYAEAFTNMMEKLTKALEPMRQAFTAVMVPIYNFVAKMAELTIAFNEAHPVMARFIQGTIMLVPALMGLLLPLGLGVGYFRGLRAILFALRPLMMPIITAFATMSTPVWIVAAAITGATVAFTHFYKTNEKFKGFVDGTIKSIKDFSSNLVKNGKELLNNAYKSDMVQNSIKAMQKGLNVAGQKSKEFGLNMVNMGKYLYETAKSGDAMNEWVGHLPEPFQASAEKVGQSVANIRTSILSSIPVIQSFGQNMASMGKYLFYTALDGDYLNDWITHLPEGFQGAALKIGLTMSSVRESIIGTFPAIQQFGQNVMSMGKYLMYTAIDGDYFNDWVTHLPEPFQNTALQIGMSVANIRQTIIDWVSSTVAEGARMGVTLKDMGMYFLEVARTGDFANESLMKLPVNMIMGVKQMGIALAEFRADFIATFPVIGEFGQNLLNLGQYILQVVLTGDIMNSWLSSMSGGFQNVAILIGTAIEQIKTSIGYFVEAIRLAMGGDTSQLGQIFTTILPTLITILIGGLPGLLLTALRFLPTIVEGINQMLPGFLETAGSIILRFIETIVGMIPTILQVGIDIISTIITGITTSLPIIVQAAIDIIVNTSNAFFSAVTAVAPSLINAGLDMILKIQKGLTDNLPKILEMGLTIIENLLEGISNMLPKIIESGITIITKLLEGIVQRFPQWIQNAYDMMNKFLDSIIKHLPTILQTGIDILMKLIDGIVKVLPRLLDAGLKMIIQLAKGLVDNFPTILEKGIQIVESIIRGIIRALPGLLKKAWELTWEFIKVIVANLPQILETGVKLLIALINGIVKTVGRLSSTIITEVIGAILKCFSNAGTMLKSIGKDIIQGLINGISSMVGKAVSAVKSVASNIKDGIADFFDIHSPSRLMYGMGEFVTEGLANGIVSLTNLAVNKAKTMAEAVADGFSSLQEDIVMGDIIGGGIDNAALNSAFSSSKRFVNDMVNVNPTAQQAAYIAPKQERQVKTTPQDSNQSDQNNTYIVMDKKVVGEVLAQPVETTNNRRKQRLAQFKPTVTPSF</sequence>
<keyword evidence="2" id="KW-0472">Membrane</keyword>
<dbReference type="EMBL" id="FWYW01000006">
    <property type="protein sequence ID" value="SMD58856.1"/>
    <property type="molecule type" value="Genomic_DNA"/>
</dbReference>
<dbReference type="PANTHER" id="PTHR37813">
    <property type="entry name" value="FELS-2 PROPHAGE PROTEIN"/>
    <property type="match status" value="1"/>
</dbReference>
<dbReference type="PANTHER" id="PTHR37813:SF1">
    <property type="entry name" value="FELS-2 PROPHAGE PROTEIN"/>
    <property type="match status" value="1"/>
</dbReference>
<dbReference type="SUPFAM" id="SSF48371">
    <property type="entry name" value="ARM repeat"/>
    <property type="match status" value="1"/>
</dbReference>
<keyword evidence="2" id="KW-0812">Transmembrane</keyword>
<dbReference type="Proteomes" id="UP000194422">
    <property type="component" value="Unassembled WGS sequence"/>
</dbReference>
<organism evidence="3 4">
    <name type="scientific">Bacillus paranthracis</name>
    <dbReference type="NCBI Taxonomy" id="2026186"/>
    <lineage>
        <taxon>Bacteria</taxon>
        <taxon>Bacillati</taxon>
        <taxon>Bacillota</taxon>
        <taxon>Bacilli</taxon>
        <taxon>Bacillales</taxon>
        <taxon>Bacillaceae</taxon>
        <taxon>Bacillus</taxon>
        <taxon>Bacillus cereus group</taxon>
    </lineage>
</organism>
<evidence type="ECO:0000256" key="2">
    <source>
        <dbReference type="SAM" id="Phobius"/>
    </source>
</evidence>
<name>A0A7D8H3Y3_9BACI</name>
<dbReference type="GeneID" id="39499046"/>
<reference evidence="3 4" key="1">
    <citation type="submission" date="2017-04" db="EMBL/GenBank/DDBJ databases">
        <authorList>
            <person name="Criscuolo A."/>
        </authorList>
    </citation>
    <scope>NUCLEOTIDE SEQUENCE [LARGE SCALE GENOMIC DNA]</scope>
    <source>
        <strain evidence="3">16-00174</strain>
    </source>
</reference>
<feature type="transmembrane region" description="Helical" evidence="2">
    <location>
        <begin position="246"/>
        <end position="268"/>
    </location>
</feature>
<protein>
    <recommendedName>
        <fullName evidence="5">Carbamoyl-phosphate synthase large subunit</fullName>
    </recommendedName>
</protein>
<proteinExistence type="predicted"/>
<feature type="transmembrane region" description="Helical" evidence="2">
    <location>
        <begin position="385"/>
        <end position="403"/>
    </location>
</feature>
<feature type="compositionally biased region" description="Polar residues" evidence="1">
    <location>
        <begin position="1257"/>
        <end position="1270"/>
    </location>
</feature>